<gene>
    <name evidence="3" type="ORF">GCM10009830_48730</name>
</gene>
<evidence type="ECO:0000313" key="3">
    <source>
        <dbReference type="EMBL" id="GAA1695144.1"/>
    </source>
</evidence>
<accession>A0ABN2HXG7</accession>
<organism evidence="3 4">
    <name type="scientific">Glycomyces endophyticus</name>
    <dbReference type="NCBI Taxonomy" id="480996"/>
    <lineage>
        <taxon>Bacteria</taxon>
        <taxon>Bacillati</taxon>
        <taxon>Actinomycetota</taxon>
        <taxon>Actinomycetes</taxon>
        <taxon>Glycomycetales</taxon>
        <taxon>Glycomycetaceae</taxon>
        <taxon>Glycomyces</taxon>
    </lineage>
</organism>
<feature type="chain" id="PRO_5047002100" evidence="2">
    <location>
        <begin position="28"/>
        <end position="335"/>
    </location>
</feature>
<keyword evidence="2" id="KW-0732">Signal</keyword>
<protein>
    <submittedName>
        <fullName evidence="3">Uncharacterized protein</fullName>
    </submittedName>
</protein>
<feature type="signal peptide" evidence="2">
    <location>
        <begin position="1"/>
        <end position="27"/>
    </location>
</feature>
<dbReference type="InterPro" id="IPR013320">
    <property type="entry name" value="ConA-like_dom_sf"/>
</dbReference>
<name>A0ABN2HXG7_9ACTN</name>
<proteinExistence type="predicted"/>
<keyword evidence="4" id="KW-1185">Reference proteome</keyword>
<sequence length="335" mass="35909">MNRMAMFGAGSMLLAGTLAALPGAAGAQGPEEKTLLVQESFTGASLDDPAFQSLNVCLTANTVVGDEDEFDSCSDEAEGPTPASGKDPGYLQLTDAALYDYGGMVYNKPLENKGGIEITFAQYQYGGTGADGISFFLVEGDTDLTQVGAYGGSLGYAQFDRANVQRHGVDGGYLGLGLDAWGNFSADTEGRGRGCPEQYRAPEYLREWGDRAPDNVALRGPGQGLDGYCLLATTAIDEQIGSDHDGDIYGTDFPEKLNTDTLEEAKRLVKLKVSDDEHPTVTVDIDFQDGNGWKRVLESQVPFKAPETFKFGFAASSGYATNVHLIRHLRVETFE</sequence>
<evidence type="ECO:0000313" key="4">
    <source>
        <dbReference type="Proteomes" id="UP001499851"/>
    </source>
</evidence>
<evidence type="ECO:0000256" key="2">
    <source>
        <dbReference type="SAM" id="SignalP"/>
    </source>
</evidence>
<dbReference type="Proteomes" id="UP001499851">
    <property type="component" value="Unassembled WGS sequence"/>
</dbReference>
<dbReference type="SUPFAM" id="SSF49899">
    <property type="entry name" value="Concanavalin A-like lectins/glucanases"/>
    <property type="match status" value="1"/>
</dbReference>
<comment type="caution">
    <text evidence="3">The sequence shown here is derived from an EMBL/GenBank/DDBJ whole genome shotgun (WGS) entry which is preliminary data.</text>
</comment>
<feature type="region of interest" description="Disordered" evidence="1">
    <location>
        <begin position="69"/>
        <end position="88"/>
    </location>
</feature>
<dbReference type="EMBL" id="BAAAQF010000034">
    <property type="protein sequence ID" value="GAA1695144.1"/>
    <property type="molecule type" value="Genomic_DNA"/>
</dbReference>
<reference evidence="3 4" key="1">
    <citation type="journal article" date="2019" name="Int. J. Syst. Evol. Microbiol.">
        <title>The Global Catalogue of Microorganisms (GCM) 10K type strain sequencing project: providing services to taxonomists for standard genome sequencing and annotation.</title>
        <authorList>
            <consortium name="The Broad Institute Genomics Platform"/>
            <consortium name="The Broad Institute Genome Sequencing Center for Infectious Disease"/>
            <person name="Wu L."/>
            <person name="Ma J."/>
        </authorList>
    </citation>
    <scope>NUCLEOTIDE SEQUENCE [LARGE SCALE GENOMIC DNA]</scope>
    <source>
        <strain evidence="3 4">JCM 16001</strain>
    </source>
</reference>
<feature type="compositionally biased region" description="Acidic residues" evidence="1">
    <location>
        <begin position="69"/>
        <end position="78"/>
    </location>
</feature>
<dbReference type="Gene3D" id="2.60.120.200">
    <property type="match status" value="1"/>
</dbReference>
<evidence type="ECO:0000256" key="1">
    <source>
        <dbReference type="SAM" id="MobiDB-lite"/>
    </source>
</evidence>